<gene>
    <name evidence="2" type="ORF">SAMN05421753_106239</name>
</gene>
<dbReference type="EMBL" id="FOQD01000006">
    <property type="protein sequence ID" value="SFI19803.1"/>
    <property type="molecule type" value="Genomic_DNA"/>
</dbReference>
<organism evidence="2 3">
    <name type="scientific">Planctomicrobium piriforme</name>
    <dbReference type="NCBI Taxonomy" id="1576369"/>
    <lineage>
        <taxon>Bacteria</taxon>
        <taxon>Pseudomonadati</taxon>
        <taxon>Planctomycetota</taxon>
        <taxon>Planctomycetia</taxon>
        <taxon>Planctomycetales</taxon>
        <taxon>Planctomycetaceae</taxon>
        <taxon>Planctomicrobium</taxon>
    </lineage>
</organism>
<sequence length="96" mass="10859">MKTAIIACGMLNIKSNDALIVPGKDGLETNLPRRITAGQTFHQDWSVRPITCSRQRPLGSKATEPRSMQHLVRSSQNRLHSRRLSPDSNRRQRLLS</sequence>
<name>A0A1I3G8M0_9PLAN</name>
<dbReference type="Proteomes" id="UP000199518">
    <property type="component" value="Unassembled WGS sequence"/>
</dbReference>
<evidence type="ECO:0000313" key="3">
    <source>
        <dbReference type="Proteomes" id="UP000199518"/>
    </source>
</evidence>
<proteinExistence type="predicted"/>
<evidence type="ECO:0000256" key="1">
    <source>
        <dbReference type="SAM" id="MobiDB-lite"/>
    </source>
</evidence>
<dbReference type="AlphaFoldDB" id="A0A1I3G8M0"/>
<protein>
    <submittedName>
        <fullName evidence="2">Uncharacterized protein</fullName>
    </submittedName>
</protein>
<evidence type="ECO:0000313" key="2">
    <source>
        <dbReference type="EMBL" id="SFI19803.1"/>
    </source>
</evidence>
<dbReference type="STRING" id="1576369.SAMN05421753_106239"/>
<feature type="region of interest" description="Disordered" evidence="1">
    <location>
        <begin position="54"/>
        <end position="96"/>
    </location>
</feature>
<reference evidence="3" key="1">
    <citation type="submission" date="2016-10" db="EMBL/GenBank/DDBJ databases">
        <authorList>
            <person name="Varghese N."/>
            <person name="Submissions S."/>
        </authorList>
    </citation>
    <scope>NUCLEOTIDE SEQUENCE [LARGE SCALE GENOMIC DNA]</scope>
    <source>
        <strain evidence="3">DSM 26348</strain>
    </source>
</reference>
<keyword evidence="3" id="KW-1185">Reference proteome</keyword>
<accession>A0A1I3G8M0</accession>